<organism evidence="1 2">
    <name type="scientific">Marinicrinis lubricantis</name>
    <dbReference type="NCBI Taxonomy" id="2086470"/>
    <lineage>
        <taxon>Bacteria</taxon>
        <taxon>Bacillati</taxon>
        <taxon>Bacillota</taxon>
        <taxon>Bacilli</taxon>
        <taxon>Bacillales</taxon>
        <taxon>Paenibacillaceae</taxon>
    </lineage>
</organism>
<evidence type="ECO:0000313" key="1">
    <source>
        <dbReference type="EMBL" id="MFC5988368.1"/>
    </source>
</evidence>
<comment type="caution">
    <text evidence="1">The sequence shown here is derived from an EMBL/GenBank/DDBJ whole genome shotgun (WGS) entry which is preliminary data.</text>
</comment>
<dbReference type="Proteomes" id="UP001596250">
    <property type="component" value="Unassembled WGS sequence"/>
</dbReference>
<dbReference type="Gene3D" id="3.40.50.300">
    <property type="entry name" value="P-loop containing nucleotide triphosphate hydrolases"/>
    <property type="match status" value="1"/>
</dbReference>
<dbReference type="EMBL" id="JBHSQV010000180">
    <property type="protein sequence ID" value="MFC5988368.1"/>
    <property type="molecule type" value="Genomic_DNA"/>
</dbReference>
<evidence type="ECO:0000313" key="2">
    <source>
        <dbReference type="Proteomes" id="UP001596250"/>
    </source>
</evidence>
<accession>A0ABW1ITB3</accession>
<proteinExistence type="predicted"/>
<protein>
    <recommendedName>
        <fullName evidence="3">Cellulose biosynthesis protein BcsQ</fullName>
    </recommendedName>
</protein>
<reference evidence="2" key="1">
    <citation type="journal article" date="2019" name="Int. J. Syst. Evol. Microbiol.">
        <title>The Global Catalogue of Microorganisms (GCM) 10K type strain sequencing project: providing services to taxonomists for standard genome sequencing and annotation.</title>
        <authorList>
            <consortium name="The Broad Institute Genomics Platform"/>
            <consortium name="The Broad Institute Genome Sequencing Center for Infectious Disease"/>
            <person name="Wu L."/>
            <person name="Ma J."/>
        </authorList>
    </citation>
    <scope>NUCLEOTIDE SEQUENCE [LARGE SCALE GENOMIC DNA]</scope>
    <source>
        <strain evidence="2">CCM 8749</strain>
    </source>
</reference>
<name>A0ABW1ITB3_9BACL</name>
<dbReference type="Gene3D" id="3.40.50.10850">
    <property type="entry name" value="Ntrc-like two-domain protein"/>
    <property type="match status" value="1"/>
</dbReference>
<gene>
    <name evidence="1" type="ORF">ACFPXP_18345</name>
</gene>
<keyword evidence="2" id="KW-1185">Reference proteome</keyword>
<sequence>MLRLFIVHEDQEYIQLFTRYIAESEKWRSVYRCSIFTREDTFMQAWGECQEDAVLLLSPKMLESLKEREEIQVEDENKVVLMDSGEESKTPKLLQLLKYQSVEIILQQMVDCFGKNGDQPSIHRTVLEADRPLVIGVSSASGAAGKTLFSLQLMKLLQFYHVPGLYVSLEPFSLLRSLYKERCEDQMDKLMYYFRARKEEAGTYLKECIQYENGFSFLTPFPSAGSYYEMTPEDIVLLLNAIKEMRQFAVIVVDTEGGGGKIASEVGEEADELIWLMNDEVSSRLKLSMLFDQYIRRGEERSLIGKSRLLMNRTHSQRMDLPESIKSVCRSAHSLPVVKDWETANTVEALLQPDKSYVQAVQSVITPLLKQYGLMPAGQEVRQAHA</sequence>
<dbReference type="InterPro" id="IPR027417">
    <property type="entry name" value="P-loop_NTPase"/>
</dbReference>
<evidence type="ECO:0008006" key="3">
    <source>
        <dbReference type="Google" id="ProtNLM"/>
    </source>
</evidence>
<dbReference type="RefSeq" id="WP_379895837.1">
    <property type="nucleotide sequence ID" value="NZ_CBCSCT010000016.1"/>
</dbReference>
<dbReference type="SUPFAM" id="SSF52540">
    <property type="entry name" value="P-loop containing nucleoside triphosphate hydrolases"/>
    <property type="match status" value="1"/>
</dbReference>